<dbReference type="PANTHER" id="PTHR16035:SF14">
    <property type="entry name" value="FAMILY WITH SEQUENCE SIMILARITY 90 MEMBER A11, PSEUDOGENE-RELATED"/>
    <property type="match status" value="1"/>
</dbReference>
<dbReference type="EMBL" id="JACASF010000008">
    <property type="protein sequence ID" value="KAF6462316.1"/>
    <property type="molecule type" value="Genomic_DNA"/>
</dbReference>
<dbReference type="FunCoup" id="A0A7J8GQS0">
    <property type="interactions" value="4"/>
</dbReference>
<gene>
    <name evidence="2" type="ORF">HJG59_011347</name>
</gene>
<dbReference type="InterPro" id="IPR039213">
    <property type="entry name" value="FAM90"/>
</dbReference>
<dbReference type="PANTHER" id="PTHR16035">
    <property type="entry name" value="PROTEIN FAM90A1"/>
    <property type="match status" value="1"/>
</dbReference>
<comment type="caution">
    <text evidence="2">The sequence shown here is derived from an EMBL/GenBank/DDBJ whole genome shotgun (WGS) entry which is preliminary data.</text>
</comment>
<feature type="region of interest" description="Disordered" evidence="1">
    <location>
        <begin position="158"/>
        <end position="186"/>
    </location>
</feature>
<keyword evidence="3" id="KW-1185">Reference proteome</keyword>
<evidence type="ECO:0000313" key="3">
    <source>
        <dbReference type="Proteomes" id="UP000550707"/>
    </source>
</evidence>
<reference evidence="2 3" key="1">
    <citation type="journal article" date="2020" name="Nature">
        <title>Six reference-quality genomes reveal evolution of bat adaptations.</title>
        <authorList>
            <person name="Jebb D."/>
            <person name="Huang Z."/>
            <person name="Pippel M."/>
            <person name="Hughes G.M."/>
            <person name="Lavrichenko K."/>
            <person name="Devanna P."/>
            <person name="Winkler S."/>
            <person name="Jermiin L.S."/>
            <person name="Skirmuntt E.C."/>
            <person name="Katzourakis A."/>
            <person name="Burkitt-Gray L."/>
            <person name="Ray D.A."/>
            <person name="Sullivan K.A.M."/>
            <person name="Roscito J.G."/>
            <person name="Kirilenko B.M."/>
            <person name="Davalos L.M."/>
            <person name="Corthals A.P."/>
            <person name="Power M.L."/>
            <person name="Jones G."/>
            <person name="Ransome R.D."/>
            <person name="Dechmann D.K.N."/>
            <person name="Locatelli A.G."/>
            <person name="Puechmaille S.J."/>
            <person name="Fedrigo O."/>
            <person name="Jarvis E.D."/>
            <person name="Hiller M."/>
            <person name="Vernes S.C."/>
            <person name="Myers E.W."/>
            <person name="Teeling E.C."/>
        </authorList>
    </citation>
    <scope>NUCLEOTIDE SEQUENCE [LARGE SCALE GENOMIC DNA]</scope>
    <source>
        <strain evidence="2">MMolMol1</strain>
        <tissue evidence="2">Muscle</tissue>
    </source>
</reference>
<feature type="region of interest" description="Disordered" evidence="1">
    <location>
        <begin position="1"/>
        <end position="36"/>
    </location>
</feature>
<evidence type="ECO:0000256" key="1">
    <source>
        <dbReference type="SAM" id="MobiDB-lite"/>
    </source>
</evidence>
<evidence type="ECO:0000313" key="2">
    <source>
        <dbReference type="EMBL" id="KAF6462316.1"/>
    </source>
</evidence>
<proteinExistence type="predicted"/>
<feature type="compositionally biased region" description="Basic and acidic residues" evidence="1">
    <location>
        <begin position="17"/>
        <end position="31"/>
    </location>
</feature>
<dbReference type="InParanoid" id="A0A7J8GQS0"/>
<dbReference type="Proteomes" id="UP000550707">
    <property type="component" value="Unassembled WGS sequence"/>
</dbReference>
<feature type="compositionally biased region" description="Polar residues" evidence="1">
    <location>
        <begin position="231"/>
        <end position="240"/>
    </location>
</feature>
<dbReference type="AlphaFoldDB" id="A0A7J8GQS0"/>
<protein>
    <submittedName>
        <fullName evidence="2">Uncharacterized protein</fullName>
    </submittedName>
</protein>
<name>A0A7J8GQS0_MOLMO</name>
<feature type="region of interest" description="Disordered" evidence="1">
    <location>
        <begin position="200"/>
        <end position="252"/>
    </location>
</feature>
<sequence length="311" mass="34216">MKRWDGAQHPQALGSKKMKENRIPRAPKDLQKPGTINIAAREEEQRARCEEQRQALLQRFPQRPPGRPQQTWKGQMKSCDYVRHPKRPIPIHMAQRICVPDTALTRNSPTRKAGMTCTASLIKGDERNTCSLPGLNGGRGVPVTGTPHATCTRFVQDPTHTVQQRDNRPRSVALEDPPASSKTHGLGHALLPQAQAKYPDLDSQPLTSCGPEFGPGPKISLQAPGKRADRTSTQTCQNPQKKPRLSPSLPPGLRPAVEMQAPTMTTAQGQSIDPQPPHKGTLRMTLHVYQAPPHPAVLGFPTHPSELFSLE</sequence>
<organism evidence="2 3">
    <name type="scientific">Molossus molossus</name>
    <name type="common">Pallas' mastiff bat</name>
    <name type="synonym">Vespertilio molossus</name>
    <dbReference type="NCBI Taxonomy" id="27622"/>
    <lineage>
        <taxon>Eukaryota</taxon>
        <taxon>Metazoa</taxon>
        <taxon>Chordata</taxon>
        <taxon>Craniata</taxon>
        <taxon>Vertebrata</taxon>
        <taxon>Euteleostomi</taxon>
        <taxon>Mammalia</taxon>
        <taxon>Eutheria</taxon>
        <taxon>Laurasiatheria</taxon>
        <taxon>Chiroptera</taxon>
        <taxon>Yangochiroptera</taxon>
        <taxon>Molossidae</taxon>
        <taxon>Molossus</taxon>
    </lineage>
</organism>
<feature type="region of interest" description="Disordered" evidence="1">
    <location>
        <begin position="57"/>
        <end position="76"/>
    </location>
</feature>
<accession>A0A7J8GQS0</accession>